<keyword evidence="3" id="KW-0964">Secreted</keyword>
<evidence type="ECO:0000256" key="2">
    <source>
        <dbReference type="ARBA" id="ARBA00011073"/>
    </source>
</evidence>
<keyword evidence="12" id="KW-0482">Metalloprotease</keyword>
<evidence type="ECO:0000256" key="4">
    <source>
        <dbReference type="ARBA" id="ARBA00022670"/>
    </source>
</evidence>
<feature type="domain" description="Peptidase S8/S53" evidence="11">
    <location>
        <begin position="229"/>
        <end position="509"/>
    </location>
</feature>
<dbReference type="Gene3D" id="3.40.50.200">
    <property type="entry name" value="Peptidase S8/S53 domain"/>
    <property type="match status" value="1"/>
</dbReference>
<dbReference type="GO" id="GO:0004252">
    <property type="term" value="F:serine-type endopeptidase activity"/>
    <property type="evidence" value="ECO:0007669"/>
    <property type="project" value="UniProtKB-UniRule"/>
</dbReference>
<organism evidence="12 13">
    <name type="scientific">Burkholderia paludis</name>
    <dbReference type="NCBI Taxonomy" id="1506587"/>
    <lineage>
        <taxon>Bacteria</taxon>
        <taxon>Pseudomonadati</taxon>
        <taxon>Pseudomonadota</taxon>
        <taxon>Betaproteobacteria</taxon>
        <taxon>Burkholderiales</taxon>
        <taxon>Burkholderiaceae</taxon>
        <taxon>Burkholderia</taxon>
        <taxon>Burkholderia cepacia complex</taxon>
    </lineage>
</organism>
<feature type="active site" description="Charge relay system" evidence="9">
    <location>
        <position position="301"/>
    </location>
</feature>
<evidence type="ECO:0000259" key="11">
    <source>
        <dbReference type="Pfam" id="PF00082"/>
    </source>
</evidence>
<evidence type="ECO:0000256" key="7">
    <source>
        <dbReference type="ARBA" id="ARBA00022825"/>
    </source>
</evidence>
<feature type="active site" description="Charge relay system" evidence="9">
    <location>
        <position position="473"/>
    </location>
</feature>
<name>A0A6P2Q409_9BURK</name>
<comment type="similarity">
    <text evidence="2 9">Belongs to the peptidase S8 family.</text>
</comment>
<comment type="subcellular location">
    <subcellularLocation>
        <location evidence="1">Secreted</location>
    </subcellularLocation>
</comment>
<evidence type="ECO:0000256" key="10">
    <source>
        <dbReference type="SAM" id="MobiDB-lite"/>
    </source>
</evidence>
<dbReference type="RefSeq" id="WP_081896618.1">
    <property type="nucleotide sequence ID" value="NZ_CABVQD010000025.1"/>
</dbReference>
<evidence type="ECO:0000313" key="12">
    <source>
        <dbReference type="EMBL" id="VWC16588.1"/>
    </source>
</evidence>
<dbReference type="InterPro" id="IPR050131">
    <property type="entry name" value="Peptidase_S8_subtilisin-like"/>
</dbReference>
<dbReference type="SUPFAM" id="SSF52743">
    <property type="entry name" value="Subtilisin-like"/>
    <property type="match status" value="1"/>
</dbReference>
<keyword evidence="6 9" id="KW-0378">Hydrolase</keyword>
<dbReference type="Proteomes" id="UP000494330">
    <property type="component" value="Unassembled WGS sequence"/>
</dbReference>
<feature type="active site" description="Charge relay system" evidence="9">
    <location>
        <position position="235"/>
    </location>
</feature>
<dbReference type="PANTHER" id="PTHR43806">
    <property type="entry name" value="PEPTIDASE S8"/>
    <property type="match status" value="1"/>
</dbReference>
<dbReference type="Pfam" id="PF00082">
    <property type="entry name" value="Peptidase_S8"/>
    <property type="match status" value="1"/>
</dbReference>
<gene>
    <name evidence="12" type="ORF">BPA30113_05495</name>
</gene>
<keyword evidence="7 9" id="KW-0720">Serine protease</keyword>
<dbReference type="GO" id="GO:0006508">
    <property type="term" value="P:proteolysis"/>
    <property type="evidence" value="ECO:0007669"/>
    <property type="project" value="UniProtKB-KW"/>
</dbReference>
<keyword evidence="4 9" id="KW-0645">Protease</keyword>
<dbReference type="GO" id="GO:0008237">
    <property type="term" value="F:metallopeptidase activity"/>
    <property type="evidence" value="ECO:0007669"/>
    <property type="project" value="UniProtKB-KW"/>
</dbReference>
<dbReference type="InterPro" id="IPR000209">
    <property type="entry name" value="Peptidase_S8/S53_dom"/>
</dbReference>
<dbReference type="PROSITE" id="PS51892">
    <property type="entry name" value="SUBTILASE"/>
    <property type="match status" value="1"/>
</dbReference>
<dbReference type="GO" id="GO:0005576">
    <property type="term" value="C:extracellular region"/>
    <property type="evidence" value="ECO:0007669"/>
    <property type="project" value="UniProtKB-SubCell"/>
</dbReference>
<reference evidence="12 13" key="1">
    <citation type="submission" date="2019-09" db="EMBL/GenBank/DDBJ databases">
        <authorList>
            <person name="Depoorter E."/>
        </authorList>
    </citation>
    <scope>NUCLEOTIDE SEQUENCE [LARGE SCALE GENOMIC DNA]</scope>
    <source>
        <strain evidence="12">LMG 30113</strain>
    </source>
</reference>
<keyword evidence="5" id="KW-0732">Signal</keyword>
<dbReference type="InterPro" id="IPR036852">
    <property type="entry name" value="Peptidase_S8/S53_dom_sf"/>
</dbReference>
<dbReference type="FunFam" id="3.40.50.200:FF:000022">
    <property type="entry name" value="Extracellular protease"/>
    <property type="match status" value="1"/>
</dbReference>
<evidence type="ECO:0000256" key="6">
    <source>
        <dbReference type="ARBA" id="ARBA00022801"/>
    </source>
</evidence>
<evidence type="ECO:0000256" key="3">
    <source>
        <dbReference type="ARBA" id="ARBA00022525"/>
    </source>
</evidence>
<evidence type="ECO:0000256" key="8">
    <source>
        <dbReference type="ARBA" id="ARBA00023145"/>
    </source>
</evidence>
<feature type="region of interest" description="Disordered" evidence="10">
    <location>
        <begin position="261"/>
        <end position="289"/>
    </location>
</feature>
<dbReference type="InterPro" id="IPR022398">
    <property type="entry name" value="Peptidase_S8_His-AS"/>
</dbReference>
<dbReference type="InterPro" id="IPR015500">
    <property type="entry name" value="Peptidase_S8_subtilisin-rel"/>
</dbReference>
<evidence type="ECO:0000256" key="9">
    <source>
        <dbReference type="PROSITE-ProRule" id="PRU01240"/>
    </source>
</evidence>
<evidence type="ECO:0000313" key="13">
    <source>
        <dbReference type="Proteomes" id="UP000494330"/>
    </source>
</evidence>
<dbReference type="PROSITE" id="PS00137">
    <property type="entry name" value="SUBTILASE_HIS"/>
    <property type="match status" value="1"/>
</dbReference>
<dbReference type="PANTHER" id="PTHR43806:SF11">
    <property type="entry name" value="CEREVISIN-RELATED"/>
    <property type="match status" value="1"/>
</dbReference>
<dbReference type="AlphaFoldDB" id="A0A6P2Q409"/>
<dbReference type="PRINTS" id="PR00723">
    <property type="entry name" value="SUBTILISIN"/>
</dbReference>
<feature type="compositionally biased region" description="Pro residues" evidence="10">
    <location>
        <begin position="50"/>
        <end position="60"/>
    </location>
</feature>
<protein>
    <submittedName>
        <fullName evidence="12">Serine metalloprotease MrpA</fullName>
    </submittedName>
</protein>
<proteinExistence type="inferred from homology"/>
<feature type="region of interest" description="Disordered" evidence="10">
    <location>
        <begin position="31"/>
        <end position="78"/>
    </location>
</feature>
<keyword evidence="13" id="KW-1185">Reference proteome</keyword>
<evidence type="ECO:0000256" key="1">
    <source>
        <dbReference type="ARBA" id="ARBA00004613"/>
    </source>
</evidence>
<evidence type="ECO:0000256" key="5">
    <source>
        <dbReference type="ARBA" id="ARBA00022729"/>
    </source>
</evidence>
<dbReference type="EMBL" id="CABVQD010000025">
    <property type="protein sequence ID" value="VWC16588.1"/>
    <property type="molecule type" value="Genomic_DNA"/>
</dbReference>
<dbReference type="InterPro" id="IPR034176">
    <property type="entry name" value="Peptidases_S8_13"/>
</dbReference>
<dbReference type="CDD" id="cd07496">
    <property type="entry name" value="Peptidases_S8_13"/>
    <property type="match status" value="1"/>
</dbReference>
<sequence>MKFSLQVAYACFLVATVGPIAGCGGGDGGDGKPPAVVPTKPADSGGSPTPVAPANPPTPPADDTRCDAQDRTTPATATADVDRRATGLIVTLLPTTGMGPGARAMATLDPARRFDAVIARVMSRTTGKSVSKQVYAATRASPAPRVARMLFASTALIAVDDVVSADRLAPLASAFAADPDVAGVELDDAMTVRAIPTDPEFARQWNFMSGAAGIDLPGAWDITTGAPSVVTAVLDTGYVPHADLVGNLLPGYDFLTSTITGNNGHGRGPDATDPGDWVTKDESNDPTGPFRKCDPHTSSWHGTRVAGLIGASANNGIGIVGANWYGKILPVRVLGKCGGPTSDLIDGLRWAAGIAVPNVPANPYPAKVINLSLGGNGPCGDALQHAIDDVVAAGSTIVVAAGNDGVRSARDRPANCRGVIAVGSTDNTGRRAWDSNFGPNITLSAPGANVWSTTNTGTSVPRSDAYNAGSGASYAAPQVAGVVSLMLTVNPALSPARIADILKQTARSGAAGASLSCRARPAGAGIVDAAAAVAAAQRQGAAVPQGNLPGASVGGAASAPGAVPAQGATVSHPIDGQTDTGTHYLDSVGNVIATKPGA</sequence>
<accession>A0A6P2Q409</accession>
<keyword evidence="8" id="KW-0865">Zymogen</keyword>